<accession>A0A317XEA4</accession>
<proteinExistence type="predicted"/>
<organism evidence="1 2">
    <name type="scientific">Testicularia cyperi</name>
    <dbReference type="NCBI Taxonomy" id="1882483"/>
    <lineage>
        <taxon>Eukaryota</taxon>
        <taxon>Fungi</taxon>
        <taxon>Dikarya</taxon>
        <taxon>Basidiomycota</taxon>
        <taxon>Ustilaginomycotina</taxon>
        <taxon>Ustilaginomycetes</taxon>
        <taxon>Ustilaginales</taxon>
        <taxon>Anthracoideaceae</taxon>
        <taxon>Testicularia</taxon>
    </lineage>
</organism>
<sequence>MYSTLVAFRLPCPRQRFLRRLARCMVPHDGWYCTVPVPQYLISNPTPALSPTPQTAAFFVGTLILLFVDIRCDKRAHRSCSSISPLTTITGQIVI</sequence>
<evidence type="ECO:0000313" key="1">
    <source>
        <dbReference type="EMBL" id="PWY96906.1"/>
    </source>
</evidence>
<name>A0A317XEA4_9BASI</name>
<protein>
    <submittedName>
        <fullName evidence="1">Uncharacterized protein</fullName>
    </submittedName>
</protein>
<evidence type="ECO:0000313" key="2">
    <source>
        <dbReference type="Proteomes" id="UP000246740"/>
    </source>
</evidence>
<gene>
    <name evidence="1" type="ORF">BCV70DRAFT_102175</name>
</gene>
<keyword evidence="2" id="KW-1185">Reference proteome</keyword>
<dbReference type="InParanoid" id="A0A317XEA4"/>
<dbReference type="Proteomes" id="UP000246740">
    <property type="component" value="Unassembled WGS sequence"/>
</dbReference>
<dbReference type="EMBL" id="KZ819241">
    <property type="protein sequence ID" value="PWY96906.1"/>
    <property type="molecule type" value="Genomic_DNA"/>
</dbReference>
<reference evidence="1 2" key="1">
    <citation type="journal article" date="2018" name="Mol. Biol. Evol.">
        <title>Broad Genomic Sampling Reveals a Smut Pathogenic Ancestry of the Fungal Clade Ustilaginomycotina.</title>
        <authorList>
            <person name="Kijpornyongpan T."/>
            <person name="Mondo S.J."/>
            <person name="Barry K."/>
            <person name="Sandor L."/>
            <person name="Lee J."/>
            <person name="Lipzen A."/>
            <person name="Pangilinan J."/>
            <person name="LaButti K."/>
            <person name="Hainaut M."/>
            <person name="Henrissat B."/>
            <person name="Grigoriev I.V."/>
            <person name="Spatafora J.W."/>
            <person name="Aime M.C."/>
        </authorList>
    </citation>
    <scope>NUCLEOTIDE SEQUENCE [LARGE SCALE GENOMIC DNA]</scope>
    <source>
        <strain evidence="1 2">MCA 3645</strain>
    </source>
</reference>
<dbReference type="AlphaFoldDB" id="A0A317XEA4"/>